<dbReference type="InterPro" id="IPR000070">
    <property type="entry name" value="Pectinesterase_cat"/>
</dbReference>
<dbReference type="InParanoid" id="D7U735"/>
<feature type="signal peptide" evidence="12">
    <location>
        <begin position="1"/>
        <end position="29"/>
    </location>
</feature>
<dbReference type="InterPro" id="IPR011050">
    <property type="entry name" value="Pectin_lyase_fold/virulence"/>
</dbReference>
<dbReference type="eggNOG" id="ENOG502R3C8">
    <property type="taxonomic scope" value="Eukaryota"/>
</dbReference>
<dbReference type="InterPro" id="IPR012334">
    <property type="entry name" value="Pectin_lyas_fold"/>
</dbReference>
<dbReference type="FunCoup" id="D7U735">
    <property type="interactions" value="160"/>
</dbReference>
<keyword evidence="8 12" id="KW-0378">Hydrolase</keyword>
<dbReference type="OrthoDB" id="2019149at2759"/>
<dbReference type="UniPathway" id="UPA00545">
    <property type="reaction ID" value="UER00823"/>
</dbReference>
<feature type="active site" evidence="11">
    <location>
        <position position="225"/>
    </location>
</feature>
<dbReference type="AlphaFoldDB" id="D7U735"/>
<feature type="chain" id="PRO_5005127113" description="Pectinesterase" evidence="12">
    <location>
        <begin position="30"/>
        <end position="399"/>
    </location>
</feature>
<keyword evidence="7 12" id="KW-0732">Signal</keyword>
<evidence type="ECO:0000256" key="12">
    <source>
        <dbReference type="RuleBase" id="RU000589"/>
    </source>
</evidence>
<evidence type="ECO:0000313" key="15">
    <source>
        <dbReference type="Proteomes" id="UP000009183"/>
    </source>
</evidence>
<dbReference type="STRING" id="29760.D7U735"/>
<dbReference type="ExpressionAtlas" id="D7U735">
    <property type="expression patterns" value="baseline"/>
</dbReference>
<dbReference type="HOGENOM" id="CLU_012243_3_3_1"/>
<comment type="pathway">
    <text evidence="2 12">Glycan metabolism; pectin degradation; 2-dehydro-3-deoxy-D-gluconate from pectin: step 1/5.</text>
</comment>
<dbReference type="FunFam" id="2.160.20.10:FF:000008">
    <property type="entry name" value="Pectinesterase"/>
    <property type="match status" value="1"/>
</dbReference>
<accession>D7U735</accession>
<evidence type="ECO:0000313" key="14">
    <source>
        <dbReference type="EMBL" id="CBI38549.3"/>
    </source>
</evidence>
<dbReference type="GO" id="GO:0045490">
    <property type="term" value="P:pectin catabolic process"/>
    <property type="evidence" value="ECO:0000318"/>
    <property type="project" value="GO_Central"/>
</dbReference>
<evidence type="ECO:0000256" key="9">
    <source>
        <dbReference type="ARBA" id="ARBA00023085"/>
    </source>
</evidence>
<evidence type="ECO:0000256" key="3">
    <source>
        <dbReference type="ARBA" id="ARBA00008891"/>
    </source>
</evidence>
<keyword evidence="5" id="KW-0134">Cell wall</keyword>
<evidence type="ECO:0000256" key="11">
    <source>
        <dbReference type="PROSITE-ProRule" id="PRU10040"/>
    </source>
</evidence>
<keyword evidence="9 12" id="KW-0063">Aspartyl esterase</keyword>
<dbReference type="Gene3D" id="2.160.20.10">
    <property type="entry name" value="Single-stranded right-handed beta-helix, Pectin lyase-like"/>
    <property type="match status" value="1"/>
</dbReference>
<comment type="similarity">
    <text evidence="3">Belongs to the pectinesterase family.</text>
</comment>
<dbReference type="PANTHER" id="PTHR31321">
    <property type="entry name" value="ACYL-COA THIOESTER HYDROLASE YBHC-RELATED"/>
    <property type="match status" value="1"/>
</dbReference>
<evidence type="ECO:0000256" key="4">
    <source>
        <dbReference type="ARBA" id="ARBA00013229"/>
    </source>
</evidence>
<comment type="subcellular location">
    <subcellularLocation>
        <location evidence="1">Secreted</location>
        <location evidence="1">Cell wall</location>
    </subcellularLocation>
</comment>
<dbReference type="EC" id="3.1.1.11" evidence="4 12"/>
<organism evidence="14 15">
    <name type="scientific">Vitis vinifera</name>
    <name type="common">Grape</name>
    <dbReference type="NCBI Taxonomy" id="29760"/>
    <lineage>
        <taxon>Eukaryota</taxon>
        <taxon>Viridiplantae</taxon>
        <taxon>Streptophyta</taxon>
        <taxon>Embryophyta</taxon>
        <taxon>Tracheophyta</taxon>
        <taxon>Spermatophyta</taxon>
        <taxon>Magnoliopsida</taxon>
        <taxon>eudicotyledons</taxon>
        <taxon>Gunneridae</taxon>
        <taxon>Pentapetalae</taxon>
        <taxon>rosids</taxon>
        <taxon>Vitales</taxon>
        <taxon>Vitaceae</taxon>
        <taxon>Viteae</taxon>
        <taxon>Vitis</taxon>
    </lineage>
</organism>
<evidence type="ECO:0000256" key="5">
    <source>
        <dbReference type="ARBA" id="ARBA00022512"/>
    </source>
</evidence>
<dbReference type="PaxDb" id="29760-VIT_16s0013g00190.t01"/>
<protein>
    <recommendedName>
        <fullName evidence="4 12">Pectinesterase</fullName>
        <ecNumber evidence="4 12">3.1.1.11</ecNumber>
    </recommendedName>
</protein>
<name>D7U735_VITVI</name>
<keyword evidence="6" id="KW-0964">Secreted</keyword>
<comment type="catalytic activity">
    <reaction evidence="10 12">
        <text>[(1-&gt;4)-alpha-D-galacturonosyl methyl ester](n) + n H2O = [(1-&gt;4)-alpha-D-galacturonosyl](n) + n methanol + n H(+)</text>
        <dbReference type="Rhea" id="RHEA:22380"/>
        <dbReference type="Rhea" id="RHEA-COMP:14570"/>
        <dbReference type="Rhea" id="RHEA-COMP:14573"/>
        <dbReference type="ChEBI" id="CHEBI:15377"/>
        <dbReference type="ChEBI" id="CHEBI:15378"/>
        <dbReference type="ChEBI" id="CHEBI:17790"/>
        <dbReference type="ChEBI" id="CHEBI:140522"/>
        <dbReference type="ChEBI" id="CHEBI:140523"/>
        <dbReference type="EC" id="3.1.1.11"/>
    </reaction>
</comment>
<dbReference type="Pfam" id="PF01095">
    <property type="entry name" value="Pectinesterase"/>
    <property type="match status" value="1"/>
</dbReference>
<evidence type="ECO:0000259" key="13">
    <source>
        <dbReference type="Pfam" id="PF01095"/>
    </source>
</evidence>
<evidence type="ECO:0000256" key="6">
    <source>
        <dbReference type="ARBA" id="ARBA00022525"/>
    </source>
</evidence>
<dbReference type="PANTHER" id="PTHR31321:SF87">
    <property type="entry name" value="PECTINESTERASE 63-RELATED"/>
    <property type="match status" value="1"/>
</dbReference>
<dbReference type="SUPFAM" id="SSF51126">
    <property type="entry name" value="Pectin lyase-like"/>
    <property type="match status" value="1"/>
</dbReference>
<evidence type="ECO:0000256" key="8">
    <source>
        <dbReference type="ARBA" id="ARBA00022801"/>
    </source>
</evidence>
<feature type="domain" description="Pectinesterase catalytic" evidence="13">
    <location>
        <begin position="74"/>
        <end position="358"/>
    </location>
</feature>
<evidence type="ECO:0000256" key="1">
    <source>
        <dbReference type="ARBA" id="ARBA00004191"/>
    </source>
</evidence>
<dbReference type="GO" id="GO:0030599">
    <property type="term" value="F:pectinesterase activity"/>
    <property type="evidence" value="ECO:0000318"/>
    <property type="project" value="GO_Central"/>
</dbReference>
<dbReference type="GO" id="GO:0042545">
    <property type="term" value="P:cell wall modification"/>
    <property type="evidence" value="ECO:0007669"/>
    <property type="project" value="UniProtKB-UniRule"/>
</dbReference>
<dbReference type="PROSITE" id="PS00503">
    <property type="entry name" value="PECTINESTERASE_2"/>
    <property type="match status" value="1"/>
</dbReference>
<gene>
    <name evidence="14" type="ordered locus">VIT_16s0013g00190</name>
</gene>
<dbReference type="Proteomes" id="UP000009183">
    <property type="component" value="Chromosome 16"/>
</dbReference>
<evidence type="ECO:0000256" key="7">
    <source>
        <dbReference type="ARBA" id="ARBA00022729"/>
    </source>
</evidence>
<dbReference type="InterPro" id="IPR033131">
    <property type="entry name" value="Pectinesterase_Asp_AS"/>
</dbReference>
<dbReference type="EMBL" id="FN596738">
    <property type="protein sequence ID" value="CBI38549.3"/>
    <property type="molecule type" value="Genomic_DNA"/>
</dbReference>
<dbReference type="OMA" id="FINADIW"/>
<sequence length="399" mass="44133">MPTRTTQIAFPATAVVALVLLLLPLIILADDLQIPNDKTQLTAWFGRTIKNYKLRRATLDPELVKAEDNLKIIKVSKSGGGDFKTVTDAVNSVPEGNAGRVIIWIGGGVYEEKIKIDRTKPFVTFYGSPDHMPMLSFDGTAAKYGTVDSASLIVESHYFMMVNIIVINSSPKPDGKRKGAQAVALRISGDKAAFYNSKLIGFQDTLCDDRNRHFFKKCYIEGTVDFIFGSGKSIFLSTEVHAMGDGAMPTVITAHARNLESEDTGYSFVHCTISGTGSTTFLGRAWMDRPKVVFSHTYMSSVVNPLGWSNNLHPDRDSMVFFGEYNCLGPGANMSRRAKFTKKLDFNGAKPYISLNYIRASSWLLPPPNLSAHLLIFRVDFHDQESGCQQCPQFPIVCM</sequence>
<evidence type="ECO:0000256" key="2">
    <source>
        <dbReference type="ARBA" id="ARBA00005184"/>
    </source>
</evidence>
<reference evidence="15" key="1">
    <citation type="journal article" date="2007" name="Nature">
        <title>The grapevine genome sequence suggests ancestral hexaploidization in major angiosperm phyla.</title>
        <authorList>
            <consortium name="The French-Italian Public Consortium for Grapevine Genome Characterization."/>
            <person name="Jaillon O."/>
            <person name="Aury J.-M."/>
            <person name="Noel B."/>
            <person name="Policriti A."/>
            <person name="Clepet C."/>
            <person name="Casagrande A."/>
            <person name="Choisne N."/>
            <person name="Aubourg S."/>
            <person name="Vitulo N."/>
            <person name="Jubin C."/>
            <person name="Vezzi A."/>
            <person name="Legeai F."/>
            <person name="Hugueney P."/>
            <person name="Dasilva C."/>
            <person name="Horner D."/>
            <person name="Mica E."/>
            <person name="Jublot D."/>
            <person name="Poulain J."/>
            <person name="Bruyere C."/>
            <person name="Billault A."/>
            <person name="Segurens B."/>
            <person name="Gouyvenoux M."/>
            <person name="Ugarte E."/>
            <person name="Cattonaro F."/>
            <person name="Anthouard V."/>
            <person name="Vico V."/>
            <person name="Del Fabbro C."/>
            <person name="Alaux M."/>
            <person name="Di Gaspero G."/>
            <person name="Dumas V."/>
            <person name="Felice N."/>
            <person name="Paillard S."/>
            <person name="Juman I."/>
            <person name="Moroldo M."/>
            <person name="Scalabrin S."/>
            <person name="Canaguier A."/>
            <person name="Le Clainche I."/>
            <person name="Malacrida G."/>
            <person name="Durand E."/>
            <person name="Pesole G."/>
            <person name="Laucou V."/>
            <person name="Chatelet P."/>
            <person name="Merdinoglu D."/>
            <person name="Delledonne M."/>
            <person name="Pezzotti M."/>
            <person name="Lecharny A."/>
            <person name="Scarpelli C."/>
            <person name="Artiguenave F."/>
            <person name="Pe M.E."/>
            <person name="Valle G."/>
            <person name="Morgante M."/>
            <person name="Caboche M."/>
            <person name="Adam-Blondon A.-F."/>
            <person name="Weissenbach J."/>
            <person name="Quetier F."/>
            <person name="Wincker P."/>
        </authorList>
    </citation>
    <scope>NUCLEOTIDE SEQUENCE [LARGE SCALE GENOMIC DNA]</scope>
    <source>
        <strain evidence="15">cv. Pinot noir / PN40024</strain>
    </source>
</reference>
<keyword evidence="15" id="KW-1185">Reference proteome</keyword>
<proteinExistence type="inferred from homology"/>
<evidence type="ECO:0000256" key="10">
    <source>
        <dbReference type="ARBA" id="ARBA00047928"/>
    </source>
</evidence>